<dbReference type="SUPFAM" id="SSF52266">
    <property type="entry name" value="SGNH hydrolase"/>
    <property type="match status" value="1"/>
</dbReference>
<name>A0A4Q7XZ12_9BACT</name>
<evidence type="ECO:0000313" key="2">
    <source>
        <dbReference type="Proteomes" id="UP000292958"/>
    </source>
</evidence>
<accession>A0A4Q7XZ12</accession>
<dbReference type="Gene3D" id="3.40.50.1110">
    <property type="entry name" value="SGNH hydrolase"/>
    <property type="match status" value="1"/>
</dbReference>
<dbReference type="InterPro" id="IPR036514">
    <property type="entry name" value="SGNH_hydro_sf"/>
</dbReference>
<proteinExistence type="predicted"/>
<evidence type="ECO:0000313" key="1">
    <source>
        <dbReference type="EMBL" id="RZU29031.1"/>
    </source>
</evidence>
<reference evidence="1 2" key="1">
    <citation type="submission" date="2019-02" db="EMBL/GenBank/DDBJ databases">
        <title>Genomic Encyclopedia of Archaeal and Bacterial Type Strains, Phase II (KMG-II): from individual species to whole genera.</title>
        <authorList>
            <person name="Goeker M."/>
        </authorList>
    </citation>
    <scope>NUCLEOTIDE SEQUENCE [LARGE SCALE GENOMIC DNA]</scope>
    <source>
        <strain evidence="1 2">DSM 18101</strain>
    </source>
</reference>
<comment type="caution">
    <text evidence="1">The sequence shown here is derived from an EMBL/GenBank/DDBJ whole genome shotgun (WGS) entry which is preliminary data.</text>
</comment>
<evidence type="ECO:0008006" key="3">
    <source>
        <dbReference type="Google" id="ProtNLM"/>
    </source>
</evidence>
<dbReference type="Proteomes" id="UP000292958">
    <property type="component" value="Unassembled WGS sequence"/>
</dbReference>
<gene>
    <name evidence="1" type="ORF">BDD14_6625</name>
</gene>
<dbReference type="GO" id="GO:0016788">
    <property type="term" value="F:hydrolase activity, acting on ester bonds"/>
    <property type="evidence" value="ECO:0007669"/>
    <property type="project" value="UniProtKB-ARBA"/>
</dbReference>
<dbReference type="OrthoDB" id="916975at2"/>
<dbReference type="AlphaFoldDB" id="A0A4Q7XZ12"/>
<dbReference type="CDD" id="cd00229">
    <property type="entry name" value="SGNH_hydrolase"/>
    <property type="match status" value="1"/>
</dbReference>
<dbReference type="RefSeq" id="WP_130425478.1">
    <property type="nucleotide sequence ID" value="NZ_SHKW01000008.1"/>
</dbReference>
<keyword evidence="2" id="KW-1185">Reference proteome</keyword>
<organism evidence="1 2">
    <name type="scientific">Edaphobacter modestus</name>
    <dbReference type="NCBI Taxonomy" id="388466"/>
    <lineage>
        <taxon>Bacteria</taxon>
        <taxon>Pseudomonadati</taxon>
        <taxon>Acidobacteriota</taxon>
        <taxon>Terriglobia</taxon>
        <taxon>Terriglobales</taxon>
        <taxon>Acidobacteriaceae</taxon>
        <taxon>Edaphobacter</taxon>
    </lineage>
</organism>
<protein>
    <recommendedName>
        <fullName evidence="3">GDSL-like lipase/acylhydrolase family protein</fullName>
    </recommendedName>
</protein>
<dbReference type="EMBL" id="SHKW01000008">
    <property type="protein sequence ID" value="RZU29031.1"/>
    <property type="molecule type" value="Genomic_DNA"/>
</dbReference>
<sequence>MTSLFRGDERKLHRPDAEFWLHNHIPPSPLNPRLRFLRWMHTDSEENFRLRGSGTFTEEDVGYSFNELGYRCDEILTSSEANNVVFLGDSHTFGVGLPVEVLWTSRVARKLEERWDVPIRQVNLGWGGTGSDFTSMLVHQTVELLKPRLVCILWSFVCRLSWFPEANRQVFFLPRRLPFQSIDDHNAYLHLATDSHGFYNYVRNFHFVNDRLRRLGIPFVWGHLEQFSHVTLSKFLPLDGFAGCWRAIDLARDNLHGGPDSHRVFADLIYERIAQVENNRT</sequence>